<dbReference type="CDD" id="cd00402">
    <property type="entry name" value="Riboflavin_synthase_like"/>
    <property type="match status" value="1"/>
</dbReference>
<dbReference type="NCBIfam" id="NF006767">
    <property type="entry name" value="PRK09289.1"/>
    <property type="match status" value="1"/>
</dbReference>
<feature type="domain" description="Lumazine-binding" evidence="11">
    <location>
        <begin position="1"/>
        <end position="97"/>
    </location>
</feature>
<dbReference type="PANTHER" id="PTHR21098">
    <property type="entry name" value="RIBOFLAVIN SYNTHASE ALPHA CHAIN"/>
    <property type="match status" value="1"/>
</dbReference>
<dbReference type="SUPFAM" id="SSF63380">
    <property type="entry name" value="Riboflavin synthase domain-like"/>
    <property type="match status" value="2"/>
</dbReference>
<evidence type="ECO:0000256" key="5">
    <source>
        <dbReference type="ARBA" id="ARBA00013950"/>
    </source>
</evidence>
<sequence length="198" mass="21307">MFTGIIEALGTIVAVEDQGSNRHFTVASPFAAELKIDQSVAHDGVCLTVVAIDTEAGTHVVTAIDETLRVTNLSQWQPGRHVNLERCLAANGRFDGHIVQGHVDATVTCLSVEDQDGSWLFRFGHAPGPSRLTVEKGSICVNGTSLTCFDSTDEGFTVAIIPYTYEHTSFQQLQAGETVNLEFDIVGKYVAKLLGKVG</sequence>
<dbReference type="NCBIfam" id="TIGR00187">
    <property type="entry name" value="ribE"/>
    <property type="match status" value="1"/>
</dbReference>
<dbReference type="InterPro" id="IPR017938">
    <property type="entry name" value="Riboflavin_synthase-like_b-brl"/>
</dbReference>
<dbReference type="InterPro" id="IPR001783">
    <property type="entry name" value="Lumazine-bd"/>
</dbReference>
<evidence type="ECO:0000313" key="13">
    <source>
        <dbReference type="Proteomes" id="UP000664369"/>
    </source>
</evidence>
<dbReference type="PANTHER" id="PTHR21098:SF12">
    <property type="entry name" value="RIBOFLAVIN SYNTHASE"/>
    <property type="match status" value="1"/>
</dbReference>
<keyword evidence="7 12" id="KW-0808">Transferase</keyword>
<comment type="catalytic activity">
    <reaction evidence="1">
        <text>2 6,7-dimethyl-8-(1-D-ribityl)lumazine + H(+) = 5-amino-6-(D-ribitylamino)uracil + riboflavin</text>
        <dbReference type="Rhea" id="RHEA:20772"/>
        <dbReference type="ChEBI" id="CHEBI:15378"/>
        <dbReference type="ChEBI" id="CHEBI:15934"/>
        <dbReference type="ChEBI" id="CHEBI:57986"/>
        <dbReference type="ChEBI" id="CHEBI:58201"/>
        <dbReference type="EC" id="2.5.1.9"/>
    </reaction>
</comment>
<dbReference type="PIRSF" id="PIRSF000498">
    <property type="entry name" value="Riboflavin_syn_A"/>
    <property type="match status" value="1"/>
</dbReference>
<evidence type="ECO:0000256" key="10">
    <source>
        <dbReference type="PROSITE-ProRule" id="PRU00524"/>
    </source>
</evidence>
<keyword evidence="6" id="KW-0686">Riboflavin biosynthesis</keyword>
<organism evidence="12 13">
    <name type="scientific">Hymenobacter negativus</name>
    <dbReference type="NCBI Taxonomy" id="2795026"/>
    <lineage>
        <taxon>Bacteria</taxon>
        <taxon>Pseudomonadati</taxon>
        <taxon>Bacteroidota</taxon>
        <taxon>Cytophagia</taxon>
        <taxon>Cytophagales</taxon>
        <taxon>Hymenobacteraceae</taxon>
        <taxon>Hymenobacter</taxon>
    </lineage>
</organism>
<evidence type="ECO:0000256" key="1">
    <source>
        <dbReference type="ARBA" id="ARBA00000968"/>
    </source>
</evidence>
<dbReference type="EC" id="2.5.1.9" evidence="4 9"/>
<evidence type="ECO:0000256" key="4">
    <source>
        <dbReference type="ARBA" id="ARBA00012827"/>
    </source>
</evidence>
<reference evidence="12 13" key="1">
    <citation type="submission" date="2021-03" db="EMBL/GenBank/DDBJ databases">
        <authorList>
            <person name="Kim M.K."/>
        </authorList>
    </citation>
    <scope>NUCLEOTIDE SEQUENCE [LARGE SCALE GENOMIC DNA]</scope>
    <source>
        <strain evidence="12 13">BT442</strain>
    </source>
</reference>
<evidence type="ECO:0000259" key="11">
    <source>
        <dbReference type="PROSITE" id="PS51177"/>
    </source>
</evidence>
<evidence type="ECO:0000256" key="8">
    <source>
        <dbReference type="ARBA" id="ARBA00022737"/>
    </source>
</evidence>
<evidence type="ECO:0000256" key="3">
    <source>
        <dbReference type="ARBA" id="ARBA00004887"/>
    </source>
</evidence>
<gene>
    <name evidence="12" type="ORF">J4E00_26290</name>
</gene>
<name>A0ABS3QMU0_9BACT</name>
<keyword evidence="13" id="KW-1185">Reference proteome</keyword>
<comment type="function">
    <text evidence="2">Catalyzes the dismutation of two molecules of 6,7-dimethyl-8-ribityllumazine, resulting in the formation of riboflavin and 5-amino-6-(D-ribitylamino)uracil.</text>
</comment>
<feature type="repeat" description="Lumazine-binding" evidence="10">
    <location>
        <begin position="1"/>
        <end position="97"/>
    </location>
</feature>
<dbReference type="EMBL" id="JAGETZ010000018">
    <property type="protein sequence ID" value="MBO2012598.1"/>
    <property type="molecule type" value="Genomic_DNA"/>
</dbReference>
<evidence type="ECO:0000313" key="12">
    <source>
        <dbReference type="EMBL" id="MBO2012598.1"/>
    </source>
</evidence>
<evidence type="ECO:0000256" key="6">
    <source>
        <dbReference type="ARBA" id="ARBA00022619"/>
    </source>
</evidence>
<evidence type="ECO:0000256" key="9">
    <source>
        <dbReference type="NCBIfam" id="TIGR00187"/>
    </source>
</evidence>
<proteinExistence type="predicted"/>
<feature type="domain" description="Lumazine-binding" evidence="11">
    <location>
        <begin position="98"/>
        <end position="194"/>
    </location>
</feature>
<dbReference type="RefSeq" id="WP_208178330.1">
    <property type="nucleotide sequence ID" value="NZ_JAGETZ010000018.1"/>
</dbReference>
<feature type="repeat" description="Lumazine-binding" evidence="10">
    <location>
        <begin position="98"/>
        <end position="194"/>
    </location>
</feature>
<protein>
    <recommendedName>
        <fullName evidence="5 9">Riboflavin synthase</fullName>
        <ecNumber evidence="4 9">2.5.1.9</ecNumber>
    </recommendedName>
</protein>
<dbReference type="Gene3D" id="2.40.30.20">
    <property type="match status" value="2"/>
</dbReference>
<dbReference type="Proteomes" id="UP000664369">
    <property type="component" value="Unassembled WGS sequence"/>
</dbReference>
<keyword evidence="8" id="KW-0677">Repeat</keyword>
<accession>A0ABS3QMU0</accession>
<dbReference type="Pfam" id="PF00677">
    <property type="entry name" value="Lum_binding"/>
    <property type="match status" value="2"/>
</dbReference>
<comment type="pathway">
    <text evidence="3">Cofactor biosynthesis; riboflavin biosynthesis; riboflavin from 2-hydroxy-3-oxobutyl phosphate and 5-amino-6-(D-ribitylamino)uracil: step 2/2.</text>
</comment>
<dbReference type="InterPro" id="IPR026017">
    <property type="entry name" value="Lumazine-bd_dom"/>
</dbReference>
<dbReference type="GO" id="GO:0004746">
    <property type="term" value="F:riboflavin synthase activity"/>
    <property type="evidence" value="ECO:0007669"/>
    <property type="project" value="UniProtKB-EC"/>
</dbReference>
<evidence type="ECO:0000256" key="7">
    <source>
        <dbReference type="ARBA" id="ARBA00022679"/>
    </source>
</evidence>
<comment type="caution">
    <text evidence="12">The sequence shown here is derived from an EMBL/GenBank/DDBJ whole genome shotgun (WGS) entry which is preliminary data.</text>
</comment>
<evidence type="ECO:0000256" key="2">
    <source>
        <dbReference type="ARBA" id="ARBA00002803"/>
    </source>
</evidence>
<dbReference type="PROSITE" id="PS51177">
    <property type="entry name" value="LUMAZINE_BIND"/>
    <property type="match status" value="2"/>
</dbReference>
<dbReference type="InterPro" id="IPR023366">
    <property type="entry name" value="ATP_synth_asu-like_sf"/>
</dbReference>